<dbReference type="SFLD" id="SFLDS00029">
    <property type="entry name" value="Radical_SAM"/>
    <property type="match status" value="1"/>
</dbReference>
<dbReference type="Pfam" id="PF04055">
    <property type="entry name" value="Radical_SAM"/>
    <property type="match status" value="1"/>
</dbReference>
<keyword evidence="5" id="KW-0411">Iron-sulfur</keyword>
<accession>A0ABZ2LBV1</accession>
<dbReference type="Pfam" id="PF13186">
    <property type="entry name" value="SPASM"/>
    <property type="match status" value="1"/>
</dbReference>
<evidence type="ECO:0000256" key="3">
    <source>
        <dbReference type="ARBA" id="ARBA00022723"/>
    </source>
</evidence>
<organism evidence="7 8">
    <name type="scientific">Pendulispora rubella</name>
    <dbReference type="NCBI Taxonomy" id="2741070"/>
    <lineage>
        <taxon>Bacteria</taxon>
        <taxon>Pseudomonadati</taxon>
        <taxon>Myxococcota</taxon>
        <taxon>Myxococcia</taxon>
        <taxon>Myxococcales</taxon>
        <taxon>Sorangiineae</taxon>
        <taxon>Pendulisporaceae</taxon>
        <taxon>Pendulispora</taxon>
    </lineage>
</organism>
<dbReference type="CDD" id="cd01335">
    <property type="entry name" value="Radical_SAM"/>
    <property type="match status" value="1"/>
</dbReference>
<name>A0ABZ2LBV1_9BACT</name>
<dbReference type="InterPro" id="IPR006638">
    <property type="entry name" value="Elp3/MiaA/NifB-like_rSAM"/>
</dbReference>
<dbReference type="InterPro" id="IPR058240">
    <property type="entry name" value="rSAM_sf"/>
</dbReference>
<dbReference type="RefSeq" id="WP_394836934.1">
    <property type="nucleotide sequence ID" value="NZ_CP089929.1"/>
</dbReference>
<gene>
    <name evidence="7" type="ORF">LVJ94_08505</name>
</gene>
<evidence type="ECO:0000256" key="2">
    <source>
        <dbReference type="ARBA" id="ARBA00022691"/>
    </source>
</evidence>
<comment type="cofactor">
    <cofactor evidence="1">
        <name>[4Fe-4S] cluster</name>
        <dbReference type="ChEBI" id="CHEBI:49883"/>
    </cofactor>
</comment>
<dbReference type="Proteomes" id="UP001374803">
    <property type="component" value="Chromosome"/>
</dbReference>
<protein>
    <submittedName>
        <fullName evidence="7">Radical SAM protein</fullName>
    </submittedName>
</protein>
<dbReference type="EMBL" id="CP089983">
    <property type="protein sequence ID" value="WXB07276.1"/>
    <property type="molecule type" value="Genomic_DNA"/>
</dbReference>
<dbReference type="InterPro" id="IPR023885">
    <property type="entry name" value="4Fe4S-binding_SPASM_dom"/>
</dbReference>
<dbReference type="Gene3D" id="3.20.20.70">
    <property type="entry name" value="Aldolase class I"/>
    <property type="match status" value="1"/>
</dbReference>
<evidence type="ECO:0000259" key="6">
    <source>
        <dbReference type="PROSITE" id="PS51918"/>
    </source>
</evidence>
<dbReference type="InterPro" id="IPR013785">
    <property type="entry name" value="Aldolase_TIM"/>
</dbReference>
<feature type="domain" description="Radical SAM core" evidence="6">
    <location>
        <begin position="104"/>
        <end position="331"/>
    </location>
</feature>
<keyword evidence="2" id="KW-0949">S-adenosyl-L-methionine</keyword>
<evidence type="ECO:0000256" key="4">
    <source>
        <dbReference type="ARBA" id="ARBA00023004"/>
    </source>
</evidence>
<keyword evidence="4" id="KW-0408">Iron</keyword>
<dbReference type="InterPro" id="IPR007197">
    <property type="entry name" value="rSAM"/>
</dbReference>
<dbReference type="SUPFAM" id="SSF102114">
    <property type="entry name" value="Radical SAM enzymes"/>
    <property type="match status" value="1"/>
</dbReference>
<evidence type="ECO:0000313" key="7">
    <source>
        <dbReference type="EMBL" id="WXB07276.1"/>
    </source>
</evidence>
<dbReference type="PROSITE" id="PS51918">
    <property type="entry name" value="RADICAL_SAM"/>
    <property type="match status" value="1"/>
</dbReference>
<evidence type="ECO:0000256" key="1">
    <source>
        <dbReference type="ARBA" id="ARBA00001966"/>
    </source>
</evidence>
<dbReference type="PANTHER" id="PTHR11228">
    <property type="entry name" value="RADICAL SAM DOMAIN PROTEIN"/>
    <property type="match status" value="1"/>
</dbReference>
<dbReference type="PANTHER" id="PTHR11228:SF7">
    <property type="entry name" value="PQQA PEPTIDE CYCLASE"/>
    <property type="match status" value="1"/>
</dbReference>
<proteinExistence type="predicted"/>
<dbReference type="SMART" id="SM00729">
    <property type="entry name" value="Elp3"/>
    <property type="match status" value="1"/>
</dbReference>
<evidence type="ECO:0000256" key="5">
    <source>
        <dbReference type="ARBA" id="ARBA00023014"/>
    </source>
</evidence>
<sequence length="433" mass="47827">MMALFEGGTPNEPGAARALYERALGEPNAALRWCVDAANIGLLSRAVRELDATTALEVVLPAHDEAPDRTVVADEGMLVPTLRRLREQRPEGLAFTMTNGRPYVLPPPALDISTNDLCGLKCIMCGNRASRRDPHTISVDDVRALVDEAAAWGIRRVALTGAGEPFRDPAMLEHVAYANARGHLVTITSNGFPISEKMAADLAQRNVSISMSIHGATEATHDAIVGVPTAAEHAWRAVRRLVRARDGRPDSKLRVNVSSVIQRDNLGEIPALVRRAREEGCNGINLQPVNLQHGFLKAGAIVRRDDIGAMSRLWPVDRAELDRVFEELSTLKPECGRFLHASLERLALLRRYFDDPSRDALGVTCRVGESFLAVDHRGQIKPCYRLPWSYGDARFQRLRPLWNSEAYARTRALVESCPLTCMNNCFFRKEAAS</sequence>
<dbReference type="CDD" id="cd21109">
    <property type="entry name" value="SPASM"/>
    <property type="match status" value="1"/>
</dbReference>
<dbReference type="SFLD" id="SFLDG01067">
    <property type="entry name" value="SPASM/twitch_domain_containing"/>
    <property type="match status" value="1"/>
</dbReference>
<keyword evidence="8" id="KW-1185">Reference proteome</keyword>
<reference evidence="7" key="1">
    <citation type="submission" date="2021-12" db="EMBL/GenBank/DDBJ databases">
        <title>Discovery of the Pendulisporaceae a myxobacterial family with distinct sporulation behavior and unique specialized metabolism.</title>
        <authorList>
            <person name="Garcia R."/>
            <person name="Popoff A."/>
            <person name="Bader C.D."/>
            <person name="Loehr J."/>
            <person name="Walesch S."/>
            <person name="Walt C."/>
            <person name="Boldt J."/>
            <person name="Bunk B."/>
            <person name="Haeckl F.J.F.P.J."/>
            <person name="Gunesch A.P."/>
            <person name="Birkelbach J."/>
            <person name="Nuebel U."/>
            <person name="Pietschmann T."/>
            <person name="Bach T."/>
            <person name="Mueller R."/>
        </authorList>
    </citation>
    <scope>NUCLEOTIDE SEQUENCE</scope>
    <source>
        <strain evidence="7">MSr11367</strain>
    </source>
</reference>
<evidence type="ECO:0000313" key="8">
    <source>
        <dbReference type="Proteomes" id="UP001374803"/>
    </source>
</evidence>
<dbReference type="InterPro" id="IPR050377">
    <property type="entry name" value="Radical_SAM_PqqE_MftC-like"/>
</dbReference>
<keyword evidence="3" id="KW-0479">Metal-binding</keyword>